<keyword evidence="1" id="KW-0256">Endoplasmic reticulum</keyword>
<keyword evidence="1" id="KW-0931">ER-Golgi transport</keyword>
<dbReference type="PANTHER" id="PTHR12701">
    <property type="entry name" value="BCR-ASSOCIATED PROTEIN, BAP"/>
    <property type="match status" value="1"/>
</dbReference>
<sequence>MALQWMILGYVVAAEAVVALLLTLPSPTVVKSRIISLVSLILQPAMSIVPFAGFQLLDLYWKKEHRLMCTAEVCTAAERDRYEKAVSPSFRLWFGYVRD</sequence>
<dbReference type="GO" id="GO:0070973">
    <property type="term" value="P:protein localization to endoplasmic reticulum exit site"/>
    <property type="evidence" value="ECO:0007669"/>
    <property type="project" value="UniProtKB-UniRule"/>
</dbReference>
<comment type="subcellular location">
    <subcellularLocation>
        <location evidence="1">Endoplasmic reticulum membrane</location>
        <topology evidence="1">Multi-pass membrane protein</topology>
    </subcellularLocation>
</comment>
<dbReference type="GO" id="GO:0006888">
    <property type="term" value="P:endoplasmic reticulum to Golgi vesicle-mediated transport"/>
    <property type="evidence" value="ECO:0007669"/>
    <property type="project" value="UniProtKB-UniRule"/>
</dbReference>
<comment type="function">
    <text evidence="1">May play a role in anterograde transport of membrane proteins from the endoplasmic reticulum to the Golgi.</text>
</comment>
<accession>A0A7N1A2Z6</accession>
<feature type="transmembrane region" description="Helical" evidence="1">
    <location>
        <begin position="34"/>
        <end position="57"/>
    </location>
</feature>
<dbReference type="OMA" id="LQWMILG"/>
<name>A0A7N1A2Z6_KALFE</name>
<dbReference type="GO" id="GO:0006886">
    <property type="term" value="P:intracellular protein transport"/>
    <property type="evidence" value="ECO:0007669"/>
    <property type="project" value="UniProtKB-UniRule"/>
</dbReference>
<comment type="caution">
    <text evidence="1">Lacks conserved residue(s) required for the propagation of feature annotation.</text>
</comment>
<organism evidence="2 3">
    <name type="scientific">Kalanchoe fedtschenkoi</name>
    <name type="common">Lavender scallops</name>
    <name type="synonym">South American air plant</name>
    <dbReference type="NCBI Taxonomy" id="63787"/>
    <lineage>
        <taxon>Eukaryota</taxon>
        <taxon>Viridiplantae</taxon>
        <taxon>Streptophyta</taxon>
        <taxon>Embryophyta</taxon>
        <taxon>Tracheophyta</taxon>
        <taxon>Spermatophyta</taxon>
        <taxon>Magnoliopsida</taxon>
        <taxon>eudicotyledons</taxon>
        <taxon>Gunneridae</taxon>
        <taxon>Pentapetalae</taxon>
        <taxon>Saxifragales</taxon>
        <taxon>Crassulaceae</taxon>
        <taxon>Kalanchoe</taxon>
    </lineage>
</organism>
<dbReference type="InterPro" id="IPR008417">
    <property type="entry name" value="BAP29/BAP31"/>
</dbReference>
<dbReference type="PANTHER" id="PTHR12701:SF20">
    <property type="entry name" value="ENDOPLASMIC RETICULUM TRANSMEMBRANE PROTEIN"/>
    <property type="match status" value="1"/>
</dbReference>
<comment type="similarity">
    <text evidence="1">Belongs to the BCAP29/BCAP31 family.</text>
</comment>
<dbReference type="Proteomes" id="UP000594263">
    <property type="component" value="Unplaced"/>
</dbReference>
<keyword evidence="3" id="KW-1185">Reference proteome</keyword>
<evidence type="ECO:0000313" key="2">
    <source>
        <dbReference type="EnsemblPlants" id="Kaladp0070s0188.1.v1.1"/>
    </source>
</evidence>
<keyword evidence="1" id="KW-0653">Protein transport</keyword>
<dbReference type="GO" id="GO:0005789">
    <property type="term" value="C:endoplasmic reticulum membrane"/>
    <property type="evidence" value="ECO:0007669"/>
    <property type="project" value="UniProtKB-SubCell"/>
</dbReference>
<evidence type="ECO:0000256" key="1">
    <source>
        <dbReference type="RuleBase" id="RU367026"/>
    </source>
</evidence>
<keyword evidence="1" id="KW-1133">Transmembrane helix</keyword>
<dbReference type="Gramene" id="Kaladp0070s0188.1.v1.1">
    <property type="protein sequence ID" value="Kaladp0070s0188.1.v1.1"/>
    <property type="gene ID" value="Kaladp0070s0188.v1.1"/>
</dbReference>
<feature type="transmembrane region" description="Helical" evidence="1">
    <location>
        <begin position="7"/>
        <end position="28"/>
    </location>
</feature>
<keyword evidence="1" id="KW-0812">Transmembrane</keyword>
<dbReference type="EnsemblPlants" id="Kaladp0070s0188.1.v1.1">
    <property type="protein sequence ID" value="Kaladp0070s0188.1.v1.1"/>
    <property type="gene ID" value="Kaladp0070s0188.v1.1"/>
</dbReference>
<reference evidence="2" key="1">
    <citation type="submission" date="2021-01" db="UniProtKB">
        <authorList>
            <consortium name="EnsemblPlants"/>
        </authorList>
    </citation>
    <scope>IDENTIFICATION</scope>
</reference>
<protein>
    <recommendedName>
        <fullName evidence="1">Endoplasmic reticulum transmembrane protein</fullName>
    </recommendedName>
</protein>
<keyword evidence="1" id="KW-0813">Transport</keyword>
<proteinExistence type="inferred from homology"/>
<evidence type="ECO:0000313" key="3">
    <source>
        <dbReference type="Proteomes" id="UP000594263"/>
    </source>
</evidence>
<dbReference type="AlphaFoldDB" id="A0A7N1A2Z6"/>
<keyword evidence="1" id="KW-0472">Membrane</keyword>